<name>A0A7E4UNV2_PANRE</name>
<protein>
    <submittedName>
        <fullName evidence="2">Ovule protein</fullName>
    </submittedName>
</protein>
<evidence type="ECO:0000313" key="2">
    <source>
        <dbReference type="WBParaSite" id="Pan_g10726.t1"/>
    </source>
</evidence>
<reference evidence="2" key="2">
    <citation type="submission" date="2020-10" db="UniProtKB">
        <authorList>
            <consortium name="WormBaseParasite"/>
        </authorList>
    </citation>
    <scope>IDENTIFICATION</scope>
</reference>
<dbReference type="Proteomes" id="UP000492821">
    <property type="component" value="Unassembled WGS sequence"/>
</dbReference>
<organism evidence="1 2">
    <name type="scientific">Panagrellus redivivus</name>
    <name type="common">Microworm</name>
    <dbReference type="NCBI Taxonomy" id="6233"/>
    <lineage>
        <taxon>Eukaryota</taxon>
        <taxon>Metazoa</taxon>
        <taxon>Ecdysozoa</taxon>
        <taxon>Nematoda</taxon>
        <taxon>Chromadorea</taxon>
        <taxon>Rhabditida</taxon>
        <taxon>Tylenchina</taxon>
        <taxon>Panagrolaimomorpha</taxon>
        <taxon>Panagrolaimoidea</taxon>
        <taxon>Panagrolaimidae</taxon>
        <taxon>Panagrellus</taxon>
    </lineage>
</organism>
<accession>A0A7E4UNV2</accession>
<proteinExistence type="predicted"/>
<evidence type="ECO:0000313" key="1">
    <source>
        <dbReference type="Proteomes" id="UP000492821"/>
    </source>
</evidence>
<dbReference type="WBParaSite" id="Pan_g10726.t1">
    <property type="protein sequence ID" value="Pan_g10726.t1"/>
    <property type="gene ID" value="Pan_g10726"/>
</dbReference>
<reference evidence="1" key="1">
    <citation type="journal article" date="2013" name="Genetics">
        <title>The draft genome and transcriptome of Panagrellus redivivus are shaped by the harsh demands of a free-living lifestyle.</title>
        <authorList>
            <person name="Srinivasan J."/>
            <person name="Dillman A.R."/>
            <person name="Macchietto M.G."/>
            <person name="Heikkinen L."/>
            <person name="Lakso M."/>
            <person name="Fracchia K.M."/>
            <person name="Antoshechkin I."/>
            <person name="Mortazavi A."/>
            <person name="Wong G."/>
            <person name="Sternberg P.W."/>
        </authorList>
    </citation>
    <scope>NUCLEOTIDE SEQUENCE [LARGE SCALE GENOMIC DNA]</scope>
    <source>
        <strain evidence="1">MT8872</strain>
    </source>
</reference>
<dbReference type="AlphaFoldDB" id="A0A7E4UNV2"/>
<keyword evidence="1" id="KW-1185">Reference proteome</keyword>
<sequence>MDPHVRWHLEKYCPSVTIKAIWAFLMYFKSVCTLSIYPPESFVPGPHQFVPLGLDADDVLWSLWMKVVLVVSYKLDV</sequence>